<evidence type="ECO:0000313" key="2">
    <source>
        <dbReference type="EMBL" id="CAG8973621.1"/>
    </source>
</evidence>
<keyword evidence="3" id="KW-1185">Reference proteome</keyword>
<organism evidence="2 3">
    <name type="scientific">Hymenoscyphus albidus</name>
    <dbReference type="NCBI Taxonomy" id="595503"/>
    <lineage>
        <taxon>Eukaryota</taxon>
        <taxon>Fungi</taxon>
        <taxon>Dikarya</taxon>
        <taxon>Ascomycota</taxon>
        <taxon>Pezizomycotina</taxon>
        <taxon>Leotiomycetes</taxon>
        <taxon>Helotiales</taxon>
        <taxon>Helotiaceae</taxon>
        <taxon>Hymenoscyphus</taxon>
    </lineage>
</organism>
<proteinExistence type="predicted"/>
<dbReference type="Proteomes" id="UP000701801">
    <property type="component" value="Unassembled WGS sequence"/>
</dbReference>
<accession>A0A9N9Q4U2</accession>
<evidence type="ECO:0000313" key="3">
    <source>
        <dbReference type="Proteomes" id="UP000701801"/>
    </source>
</evidence>
<protein>
    <recommendedName>
        <fullName evidence="4">Secreted protein</fullName>
    </recommendedName>
</protein>
<sequence>MPLCKIHFATLLMAILGFAMMILANPIRNADIELSRNTIEACAKDAFVCNWYSNKDAAEEGLTRSNIDTLTRQGTCHVEPFHKSTPEKTEECTVQVCQDNSAIALCNRVGFVSMLDRKECLVANATSPRRNHMQWIPVVNIWPATLKTSSIELIVGMALWLKDQGTIPTDILLRLRHVDFTAGFSH</sequence>
<reference evidence="2" key="1">
    <citation type="submission" date="2021-07" db="EMBL/GenBank/DDBJ databases">
        <authorList>
            <person name="Durling M."/>
        </authorList>
    </citation>
    <scope>NUCLEOTIDE SEQUENCE</scope>
</reference>
<dbReference type="AlphaFoldDB" id="A0A9N9Q4U2"/>
<comment type="caution">
    <text evidence="2">The sequence shown here is derived from an EMBL/GenBank/DDBJ whole genome shotgun (WGS) entry which is preliminary data.</text>
</comment>
<feature type="signal peptide" evidence="1">
    <location>
        <begin position="1"/>
        <end position="24"/>
    </location>
</feature>
<feature type="chain" id="PRO_5040396570" description="Secreted protein" evidence="1">
    <location>
        <begin position="25"/>
        <end position="186"/>
    </location>
</feature>
<dbReference type="OrthoDB" id="10359005at2759"/>
<gene>
    <name evidence="2" type="ORF">HYALB_00002186</name>
</gene>
<evidence type="ECO:0008006" key="4">
    <source>
        <dbReference type="Google" id="ProtNLM"/>
    </source>
</evidence>
<name>A0A9N9Q4U2_9HELO</name>
<keyword evidence="1" id="KW-0732">Signal</keyword>
<dbReference type="EMBL" id="CAJVRM010000077">
    <property type="protein sequence ID" value="CAG8973621.1"/>
    <property type="molecule type" value="Genomic_DNA"/>
</dbReference>
<evidence type="ECO:0000256" key="1">
    <source>
        <dbReference type="SAM" id="SignalP"/>
    </source>
</evidence>